<keyword evidence="3" id="KW-1185">Reference proteome</keyword>
<accession>W7TJ21</accession>
<organism evidence="2 3">
    <name type="scientific">Nannochloropsis gaditana</name>
    <dbReference type="NCBI Taxonomy" id="72520"/>
    <lineage>
        <taxon>Eukaryota</taxon>
        <taxon>Sar</taxon>
        <taxon>Stramenopiles</taxon>
        <taxon>Ochrophyta</taxon>
        <taxon>Eustigmatophyceae</taxon>
        <taxon>Eustigmatales</taxon>
        <taxon>Monodopsidaceae</taxon>
        <taxon>Nannochloropsis</taxon>
    </lineage>
</organism>
<gene>
    <name evidence="2" type="ORF">Naga_100594g4</name>
</gene>
<dbReference type="OrthoDB" id="10651624at2759"/>
<dbReference type="Proteomes" id="UP000019335">
    <property type="component" value="Chromosome 17"/>
</dbReference>
<name>W7TJ21_9STRA</name>
<evidence type="ECO:0000313" key="3">
    <source>
        <dbReference type="Proteomes" id="UP000019335"/>
    </source>
</evidence>
<comment type="caution">
    <text evidence="2">The sequence shown here is derived from an EMBL/GenBank/DDBJ whole genome shotgun (WGS) entry which is preliminary data.</text>
</comment>
<protein>
    <submittedName>
        <fullName evidence="2">Uncharacterized protein</fullName>
    </submittedName>
</protein>
<feature type="compositionally biased region" description="Pro residues" evidence="1">
    <location>
        <begin position="148"/>
        <end position="159"/>
    </location>
</feature>
<evidence type="ECO:0000256" key="1">
    <source>
        <dbReference type="SAM" id="MobiDB-lite"/>
    </source>
</evidence>
<reference evidence="2 3" key="1">
    <citation type="journal article" date="2014" name="Mol. Plant">
        <title>Chromosome Scale Genome Assembly and Transcriptome Profiling of Nannochloropsis gaditana in Nitrogen Depletion.</title>
        <authorList>
            <person name="Corteggiani Carpinelli E."/>
            <person name="Telatin A."/>
            <person name="Vitulo N."/>
            <person name="Forcato C."/>
            <person name="D'Angelo M."/>
            <person name="Schiavon R."/>
            <person name="Vezzi A."/>
            <person name="Giacometti G.M."/>
            <person name="Morosinotto T."/>
            <person name="Valle G."/>
        </authorList>
    </citation>
    <scope>NUCLEOTIDE SEQUENCE [LARGE SCALE GENOMIC DNA]</scope>
    <source>
        <strain evidence="2 3">B-31</strain>
    </source>
</reference>
<proteinExistence type="predicted"/>
<sequence length="170" mass="18763">MHKGRLIAWPVPAMMVGTTKKTSASRACPSTLTPAFSRYAALRFLARRTGTGIVFFTVEDRAYAAFEPQSENILCREKAAPLWEDPQLMTAEALNEIFAPDEKENIMLLRSMWTASCIFRLDGIFVDSLDLQARVWEQVAEGISGTPPSLPPSFPPSLLPGPHLARASAR</sequence>
<feature type="region of interest" description="Disordered" evidence="1">
    <location>
        <begin position="144"/>
        <end position="170"/>
    </location>
</feature>
<dbReference type="EMBL" id="AZIL01001665">
    <property type="protein sequence ID" value="EWM23443.1"/>
    <property type="molecule type" value="Genomic_DNA"/>
</dbReference>
<dbReference type="AlphaFoldDB" id="W7TJ21"/>
<evidence type="ECO:0000313" key="2">
    <source>
        <dbReference type="EMBL" id="EWM23443.1"/>
    </source>
</evidence>